<dbReference type="Proteomes" id="UP000315440">
    <property type="component" value="Unassembled WGS sequence"/>
</dbReference>
<comment type="caution">
    <text evidence="2">The sequence shown here is derived from an EMBL/GenBank/DDBJ whole genome shotgun (WGS) entry which is preliminary data.</text>
</comment>
<organism evidence="2 3">
    <name type="scientific">Pseudobythopirellula maris</name>
    <dbReference type="NCBI Taxonomy" id="2527991"/>
    <lineage>
        <taxon>Bacteria</taxon>
        <taxon>Pseudomonadati</taxon>
        <taxon>Planctomycetota</taxon>
        <taxon>Planctomycetia</taxon>
        <taxon>Pirellulales</taxon>
        <taxon>Lacipirellulaceae</taxon>
        <taxon>Pseudobythopirellula</taxon>
    </lineage>
</organism>
<dbReference type="RefSeq" id="WP_146400657.1">
    <property type="nucleotide sequence ID" value="NZ_SJPQ01000002.1"/>
</dbReference>
<dbReference type="AlphaFoldDB" id="A0A5C5ZNP0"/>
<name>A0A5C5ZNP0_9BACT</name>
<evidence type="ECO:0000313" key="3">
    <source>
        <dbReference type="Proteomes" id="UP000315440"/>
    </source>
</evidence>
<gene>
    <name evidence="2" type="ORF">Mal64_25610</name>
</gene>
<reference evidence="2 3" key="1">
    <citation type="submission" date="2019-02" db="EMBL/GenBank/DDBJ databases">
        <title>Deep-cultivation of Planctomycetes and their phenomic and genomic characterization uncovers novel biology.</title>
        <authorList>
            <person name="Wiegand S."/>
            <person name="Jogler M."/>
            <person name="Boedeker C."/>
            <person name="Pinto D."/>
            <person name="Vollmers J."/>
            <person name="Rivas-Marin E."/>
            <person name="Kohn T."/>
            <person name="Peeters S.H."/>
            <person name="Heuer A."/>
            <person name="Rast P."/>
            <person name="Oberbeckmann S."/>
            <person name="Bunk B."/>
            <person name="Jeske O."/>
            <person name="Meyerdierks A."/>
            <person name="Storesund J.E."/>
            <person name="Kallscheuer N."/>
            <person name="Luecker S."/>
            <person name="Lage O.M."/>
            <person name="Pohl T."/>
            <person name="Merkel B.J."/>
            <person name="Hornburger P."/>
            <person name="Mueller R.-W."/>
            <person name="Bruemmer F."/>
            <person name="Labrenz M."/>
            <person name="Spormann A.M."/>
            <person name="Op Den Camp H."/>
            <person name="Overmann J."/>
            <person name="Amann R."/>
            <person name="Jetten M.S.M."/>
            <person name="Mascher T."/>
            <person name="Medema M.H."/>
            <person name="Devos D.P."/>
            <person name="Kaster A.-K."/>
            <person name="Ovreas L."/>
            <person name="Rohde M."/>
            <person name="Galperin M.Y."/>
            <person name="Jogler C."/>
        </authorList>
    </citation>
    <scope>NUCLEOTIDE SEQUENCE [LARGE SCALE GENOMIC DNA]</scope>
    <source>
        <strain evidence="2 3">Mal64</strain>
    </source>
</reference>
<dbReference type="NCBIfam" id="TIGR02595">
    <property type="entry name" value="PEP_CTERM"/>
    <property type="match status" value="1"/>
</dbReference>
<feature type="signal peptide" evidence="1">
    <location>
        <begin position="1"/>
        <end position="30"/>
    </location>
</feature>
<sequence precursor="true">MSRSRFAPVLATLVPFSLVVFMLAAGSAHAATLTLPGVTKFDPALGTLQSATVTIDPPPVMTSFYDAGFLEDVDPHLHNVSVNPVVLPPGLNPIVFPSATTSFETPDIGDDHNHFLNIPPVHKNHTGLMLQWFLTPGPSVPSVIVTAQVQVNESHTHLVPGMDTTPSTRFVYEPIPEPATAALVGLVLTAVASRRRRGA</sequence>
<evidence type="ECO:0000256" key="1">
    <source>
        <dbReference type="SAM" id="SignalP"/>
    </source>
</evidence>
<evidence type="ECO:0000313" key="2">
    <source>
        <dbReference type="EMBL" id="TWT89069.1"/>
    </source>
</evidence>
<dbReference type="EMBL" id="SJPQ01000002">
    <property type="protein sequence ID" value="TWT89069.1"/>
    <property type="molecule type" value="Genomic_DNA"/>
</dbReference>
<keyword evidence="1" id="KW-0732">Signal</keyword>
<dbReference type="InterPro" id="IPR013424">
    <property type="entry name" value="Ice-binding_C"/>
</dbReference>
<accession>A0A5C5ZNP0</accession>
<protein>
    <recommendedName>
        <fullName evidence="4">PEP-CTERM protein-sorting domain-containing protein</fullName>
    </recommendedName>
</protein>
<feature type="chain" id="PRO_5022853624" description="PEP-CTERM protein-sorting domain-containing protein" evidence="1">
    <location>
        <begin position="31"/>
        <end position="199"/>
    </location>
</feature>
<proteinExistence type="predicted"/>
<evidence type="ECO:0008006" key="4">
    <source>
        <dbReference type="Google" id="ProtNLM"/>
    </source>
</evidence>
<keyword evidence="3" id="KW-1185">Reference proteome</keyword>